<evidence type="ECO:0000313" key="3">
    <source>
        <dbReference type="EMBL" id="PNH11781.1"/>
    </source>
</evidence>
<dbReference type="PANTHER" id="PTHR11717">
    <property type="entry name" value="LOW MOLECULAR WEIGHT PROTEIN TYROSINE PHOSPHATASE"/>
    <property type="match status" value="1"/>
</dbReference>
<dbReference type="EMBL" id="PGGS01000022">
    <property type="protein sequence ID" value="PNH11781.1"/>
    <property type="molecule type" value="Genomic_DNA"/>
</dbReference>
<comment type="caution">
    <text evidence="3">The sequence shown here is derived from an EMBL/GenBank/DDBJ whole genome shotgun (WGS) entry which is preliminary data.</text>
</comment>
<evidence type="ECO:0000259" key="2">
    <source>
        <dbReference type="SMART" id="SM00226"/>
    </source>
</evidence>
<accession>A0A2J8AH01</accession>
<reference evidence="3 4" key="1">
    <citation type="journal article" date="2017" name="Mol. Biol. Evol.">
        <title>The 4-celled Tetrabaena socialis nuclear genome reveals the essential components for genetic control of cell number at the origin of multicellularity in the volvocine lineage.</title>
        <authorList>
            <person name="Featherston J."/>
            <person name="Arakaki Y."/>
            <person name="Hanschen E.R."/>
            <person name="Ferris P.J."/>
            <person name="Michod R.E."/>
            <person name="Olson B.J.S.C."/>
            <person name="Nozaki H."/>
            <person name="Durand P.M."/>
        </authorList>
    </citation>
    <scope>NUCLEOTIDE SEQUENCE [LARGE SCALE GENOMIC DNA]</scope>
    <source>
        <strain evidence="3 4">NIES-571</strain>
    </source>
</reference>
<dbReference type="SMART" id="SM00226">
    <property type="entry name" value="LMWPc"/>
    <property type="match status" value="1"/>
</dbReference>
<dbReference type="Proteomes" id="UP000236333">
    <property type="component" value="Unassembled WGS sequence"/>
</dbReference>
<dbReference type="GO" id="GO:0004725">
    <property type="term" value="F:protein tyrosine phosphatase activity"/>
    <property type="evidence" value="ECO:0007669"/>
    <property type="project" value="UniProtKB-EC"/>
</dbReference>
<dbReference type="Gene3D" id="3.40.50.2300">
    <property type="match status" value="1"/>
</dbReference>
<dbReference type="InterPro" id="IPR036196">
    <property type="entry name" value="Ptyr_pPase_sf"/>
</dbReference>
<dbReference type="Pfam" id="PF01451">
    <property type="entry name" value="LMWPc"/>
    <property type="match status" value="1"/>
</dbReference>
<dbReference type="AlphaFoldDB" id="A0A2J8AH01"/>
<sequence length="354" mass="37699">MALNCRSPWPLVQSGRSTLRRHGNAMFSGTRLCRDPSWTSGAPRDAAVVCRYQDLRQDTVSEVVERVVVSPVFRAAPWDQERLTEQELKPKASILLISESDVCRTVLAAAALERLLSEAGLEDDVVVTTCGTRPYNIGDGPEPAAAAAAAKLGLTVPPGHAARLFNPAADIVAHDLLLVMDKFTAGDVMREVSSFDLVNRSAQFSYKVRRLGEFIGGFQAKQAQEFGDEQDIEDPLYGNVGGPEEERAVARASRAISIACGGLVSFLLEVKAEAAGSPGEAEAGLEGDEEVACELPLPGQAPVCSSTSGSASDMEELVQVAPLGPALRARVATMGPTPWLVPPMLSPRVDTSKF</sequence>
<gene>
    <name evidence="3" type="ORF">TSOC_001350</name>
</gene>
<evidence type="ECO:0000256" key="1">
    <source>
        <dbReference type="ARBA" id="ARBA00013064"/>
    </source>
</evidence>
<dbReference type="PANTHER" id="PTHR11717:SF7">
    <property type="entry name" value="LOW MOLECULAR WEIGHT PHOSPHOTYROSINE PROTEIN PHOSPHATASE"/>
    <property type="match status" value="1"/>
</dbReference>
<dbReference type="InterPro" id="IPR023485">
    <property type="entry name" value="Ptyr_pPase"/>
</dbReference>
<proteinExistence type="predicted"/>
<dbReference type="InterPro" id="IPR050438">
    <property type="entry name" value="LMW_PTPase"/>
</dbReference>
<dbReference type="EC" id="3.1.3.48" evidence="1"/>
<keyword evidence="4" id="KW-1185">Reference proteome</keyword>
<name>A0A2J8AH01_9CHLO</name>
<feature type="domain" description="Phosphotyrosine protein phosphatase I" evidence="2">
    <location>
        <begin position="92"/>
        <end position="266"/>
    </location>
</feature>
<evidence type="ECO:0000313" key="4">
    <source>
        <dbReference type="Proteomes" id="UP000236333"/>
    </source>
</evidence>
<protein>
    <recommendedName>
        <fullName evidence="1">protein-tyrosine-phosphatase</fullName>
        <ecNumber evidence="1">3.1.3.48</ecNumber>
    </recommendedName>
</protein>
<organism evidence="3 4">
    <name type="scientific">Tetrabaena socialis</name>
    <dbReference type="NCBI Taxonomy" id="47790"/>
    <lineage>
        <taxon>Eukaryota</taxon>
        <taxon>Viridiplantae</taxon>
        <taxon>Chlorophyta</taxon>
        <taxon>core chlorophytes</taxon>
        <taxon>Chlorophyceae</taxon>
        <taxon>CS clade</taxon>
        <taxon>Chlamydomonadales</taxon>
        <taxon>Tetrabaenaceae</taxon>
        <taxon>Tetrabaena</taxon>
    </lineage>
</organism>
<dbReference type="OrthoDB" id="3388at2759"/>
<dbReference type="SUPFAM" id="SSF52788">
    <property type="entry name" value="Phosphotyrosine protein phosphatases I"/>
    <property type="match status" value="1"/>
</dbReference>